<dbReference type="PANTHER" id="PTHR36710">
    <property type="entry name" value="PECTINESTERASE INHIBITOR-LIKE"/>
    <property type="match status" value="1"/>
</dbReference>
<feature type="domain" description="Pectinesterase inhibitor" evidence="5">
    <location>
        <begin position="34"/>
        <end position="188"/>
    </location>
</feature>
<dbReference type="SUPFAM" id="SSF101148">
    <property type="entry name" value="Plant invertase/pectin methylesterase inhibitor"/>
    <property type="match status" value="1"/>
</dbReference>
<organism evidence="6 7">
    <name type="scientific">Dillenia turbinata</name>
    <dbReference type="NCBI Taxonomy" id="194707"/>
    <lineage>
        <taxon>Eukaryota</taxon>
        <taxon>Viridiplantae</taxon>
        <taxon>Streptophyta</taxon>
        <taxon>Embryophyta</taxon>
        <taxon>Tracheophyta</taxon>
        <taxon>Spermatophyta</taxon>
        <taxon>Magnoliopsida</taxon>
        <taxon>eudicotyledons</taxon>
        <taxon>Gunneridae</taxon>
        <taxon>Pentapetalae</taxon>
        <taxon>Dilleniales</taxon>
        <taxon>Dilleniaceae</taxon>
        <taxon>Dillenia</taxon>
    </lineage>
</organism>
<evidence type="ECO:0000256" key="4">
    <source>
        <dbReference type="SAM" id="SignalP"/>
    </source>
</evidence>
<keyword evidence="1 4" id="KW-0732">Signal</keyword>
<dbReference type="NCBIfam" id="TIGR01614">
    <property type="entry name" value="PME_inhib"/>
    <property type="match status" value="1"/>
</dbReference>
<sequence length="203" mass="22925">MKTSLVIVLSIAFSFHFYESNAASRMFLEATQDPQEDLSETWCNKTSDIDHCINSNQADPRSDLKESRIGLTIIITEVAKSNASETLTKIDKLISTEKDRAILSMLYSCDQKYQNAFGDLDSALHFLNETKLNVQNLDRKHYEAINQELAAAAGEVNYCQSFYRGPRPSPLADENGKFLEINDVALQLLNLIECDKFEPCRDS</sequence>
<dbReference type="Gene3D" id="1.20.140.40">
    <property type="entry name" value="Invertase/pectin methylesterase inhibitor family protein"/>
    <property type="match status" value="1"/>
</dbReference>
<accession>A0AAN8V777</accession>
<feature type="signal peptide" evidence="4">
    <location>
        <begin position="1"/>
        <end position="22"/>
    </location>
</feature>
<dbReference type="InterPro" id="IPR035513">
    <property type="entry name" value="Invertase/methylesterase_inhib"/>
</dbReference>
<dbReference type="Proteomes" id="UP001370490">
    <property type="component" value="Unassembled WGS sequence"/>
</dbReference>
<evidence type="ECO:0000313" key="6">
    <source>
        <dbReference type="EMBL" id="KAK6928855.1"/>
    </source>
</evidence>
<dbReference type="InterPro" id="IPR006501">
    <property type="entry name" value="Pectinesterase_inhib_dom"/>
</dbReference>
<dbReference type="InterPro" id="IPR052421">
    <property type="entry name" value="PCW_Enzyme_Inhibitor"/>
</dbReference>
<gene>
    <name evidence="6" type="ORF">RJ641_005060</name>
</gene>
<keyword evidence="7" id="KW-1185">Reference proteome</keyword>
<feature type="chain" id="PRO_5043039395" evidence="4">
    <location>
        <begin position="23"/>
        <end position="203"/>
    </location>
</feature>
<dbReference type="SMART" id="SM00856">
    <property type="entry name" value="PMEI"/>
    <property type="match status" value="1"/>
</dbReference>
<dbReference type="EMBL" id="JBAMMX010000013">
    <property type="protein sequence ID" value="KAK6928855.1"/>
    <property type="molecule type" value="Genomic_DNA"/>
</dbReference>
<comment type="similarity">
    <text evidence="3">Belongs to the PMEI family.</text>
</comment>
<proteinExistence type="inferred from homology"/>
<name>A0AAN8V777_9MAGN</name>
<evidence type="ECO:0000313" key="7">
    <source>
        <dbReference type="Proteomes" id="UP001370490"/>
    </source>
</evidence>
<dbReference type="PANTHER" id="PTHR36710:SF18">
    <property type="entry name" value="PECTINESTERASE INHIBITOR 5-RELATED"/>
    <property type="match status" value="1"/>
</dbReference>
<keyword evidence="2" id="KW-1015">Disulfide bond</keyword>
<dbReference type="AlphaFoldDB" id="A0AAN8V777"/>
<evidence type="ECO:0000256" key="2">
    <source>
        <dbReference type="ARBA" id="ARBA00023157"/>
    </source>
</evidence>
<comment type="caution">
    <text evidence="6">The sequence shown here is derived from an EMBL/GenBank/DDBJ whole genome shotgun (WGS) entry which is preliminary data.</text>
</comment>
<evidence type="ECO:0000259" key="5">
    <source>
        <dbReference type="SMART" id="SM00856"/>
    </source>
</evidence>
<dbReference type="GO" id="GO:0004857">
    <property type="term" value="F:enzyme inhibitor activity"/>
    <property type="evidence" value="ECO:0007669"/>
    <property type="project" value="InterPro"/>
</dbReference>
<evidence type="ECO:0000256" key="1">
    <source>
        <dbReference type="ARBA" id="ARBA00022729"/>
    </source>
</evidence>
<dbReference type="Pfam" id="PF04043">
    <property type="entry name" value="PMEI"/>
    <property type="match status" value="1"/>
</dbReference>
<reference evidence="6 7" key="1">
    <citation type="submission" date="2023-12" db="EMBL/GenBank/DDBJ databases">
        <title>A high-quality genome assembly for Dillenia turbinata (Dilleniales).</title>
        <authorList>
            <person name="Chanderbali A."/>
        </authorList>
    </citation>
    <scope>NUCLEOTIDE SEQUENCE [LARGE SCALE GENOMIC DNA]</scope>
    <source>
        <strain evidence="6">LSX21</strain>
        <tissue evidence="6">Leaf</tissue>
    </source>
</reference>
<evidence type="ECO:0000256" key="3">
    <source>
        <dbReference type="ARBA" id="ARBA00038471"/>
    </source>
</evidence>
<protein>
    <submittedName>
        <fullName evidence="6">Pectinesterase inhibitor domain</fullName>
    </submittedName>
</protein>